<dbReference type="OrthoDB" id="1676884at2"/>
<evidence type="ECO:0000313" key="2">
    <source>
        <dbReference type="EMBL" id="RKI90837.1"/>
    </source>
</evidence>
<reference evidence="2 3" key="1">
    <citation type="submission" date="2018-09" db="EMBL/GenBank/DDBJ databases">
        <title>Murine metabolic-syndrome-specific gut microbial biobank.</title>
        <authorList>
            <person name="Liu C."/>
        </authorList>
    </citation>
    <scope>NUCLEOTIDE SEQUENCE [LARGE SCALE GENOMIC DNA]</scope>
    <source>
        <strain evidence="2 3">0.1xD8-82</strain>
    </source>
</reference>
<dbReference type="RefSeq" id="WP_120470054.1">
    <property type="nucleotide sequence ID" value="NZ_RAYQ01000012.1"/>
</dbReference>
<keyword evidence="3" id="KW-1185">Reference proteome</keyword>
<dbReference type="AlphaFoldDB" id="A0A3A9AHH5"/>
<organism evidence="2 3">
    <name type="scientific">Parablautia intestinalis</name>
    <dbReference type="NCBI Taxonomy" id="2320100"/>
    <lineage>
        <taxon>Bacteria</taxon>
        <taxon>Bacillati</taxon>
        <taxon>Bacillota</taxon>
        <taxon>Clostridia</taxon>
        <taxon>Lachnospirales</taxon>
        <taxon>Lachnospiraceae</taxon>
        <taxon>Parablautia</taxon>
    </lineage>
</organism>
<name>A0A3A9AHH5_9FIRM</name>
<proteinExistence type="predicted"/>
<comment type="caution">
    <text evidence="2">The sequence shown here is derived from an EMBL/GenBank/DDBJ whole genome shotgun (WGS) entry which is preliminary data.</text>
</comment>
<feature type="compositionally biased region" description="Basic and acidic residues" evidence="1">
    <location>
        <begin position="53"/>
        <end position="64"/>
    </location>
</feature>
<evidence type="ECO:0000256" key="1">
    <source>
        <dbReference type="SAM" id="MobiDB-lite"/>
    </source>
</evidence>
<protein>
    <recommendedName>
        <fullName evidence="4">VCBS repeat-containing protein</fullName>
    </recommendedName>
</protein>
<dbReference type="PANTHER" id="PTHR39431">
    <property type="entry name" value="FRPA/C-RELATED PROTEIN"/>
    <property type="match status" value="1"/>
</dbReference>
<gene>
    <name evidence="2" type="ORF">D7V94_11975</name>
</gene>
<dbReference type="EMBL" id="RAYQ01000012">
    <property type="protein sequence ID" value="RKI90837.1"/>
    <property type="molecule type" value="Genomic_DNA"/>
</dbReference>
<accession>A0A3A9AHH5</accession>
<feature type="region of interest" description="Disordered" evidence="1">
    <location>
        <begin position="37"/>
        <end position="66"/>
    </location>
</feature>
<sequence>MRVNSSMIGMDSARKYTSVSGRVTRLMISNGRQSLKEGTGALFGNSSGTDVDESGKQMKEKENPEDALQSTFEEMRSKMKPIASESVRGAEISSVRQQLMEIRQQCINFLMDVLFPGRTGGRDWASEVMPSANGYAGTGSGAKTFSISSQNYYAETEETSFSTQGTVKCADGREISFNLNLEMSRSFQEYYEVSSSITQAPLCDPLVINLNGNIPELSDQTFRFDIDGDGQEDEINRLGSGSGFLALDKNGDGIINDGNELFGTKSGNGFADLAAYDTDHNGFIDEGDAIWDKLRIWVMDENGNQQLYSLAEKGVGAICLQNASTNYAITDEDNQTKGVIRNTGIFLYENGNVGTVQHVDLALHEQNKQEKVRQKQGRYAQWLYAMAN</sequence>
<dbReference type="PANTHER" id="PTHR39431:SF1">
    <property type="entry name" value="FRPA_C-RELATED PROTEIN"/>
    <property type="match status" value="1"/>
</dbReference>
<dbReference type="Proteomes" id="UP000280696">
    <property type="component" value="Unassembled WGS sequence"/>
</dbReference>
<evidence type="ECO:0008006" key="4">
    <source>
        <dbReference type="Google" id="ProtNLM"/>
    </source>
</evidence>
<evidence type="ECO:0000313" key="3">
    <source>
        <dbReference type="Proteomes" id="UP000280696"/>
    </source>
</evidence>